<dbReference type="InterPro" id="IPR015915">
    <property type="entry name" value="Kelch-typ_b-propeller"/>
</dbReference>
<keyword evidence="1" id="KW-0732">Signal</keyword>
<sequence>MRKLLPLLLVATIAACKKDKDKDPGQQPVPVPEITSFNPTHGIPGAEVTITGKNFANNANGNRVTFNTTVATVTSFSPTQLKVTVPAGATTGKLKVTVGLQTGTSVTDFVVDPIGPAITDFTPKEGPFGTVVTITGRDFGTDPIVRVGLNPIDVISKSATEIKVKVPSLNNLTTFKFNVQVGATGLQTASDFTVKNTGVLAEWVNKPINSAPAGIFFNGVSFAYNKKLYWGFTKLTQGETQAGYMTCDPAAATPQWIFQFVPANMMGPDHTSATAAVHGGKVYIGSGLDGNATAKWWRFNPDNNTADVLPDLPVATASSLSFTLNDVLYTGFGGVNKDLYKFDAAGNGSWTKVLTGNFRELTRANALVINNDVFVGPALIDLNGTRHGMFRFTAPNTLVRVTDIPEPAVGLSTPAFALNGKAYFIIGAKTWEYTPDASGGTWRLVIDGTGNLIISFVNVIDGVPYGITSGGRLFEFKFKP</sequence>
<feature type="domain" description="IPT/TIG" evidence="3">
    <location>
        <begin position="115"/>
        <end position="195"/>
    </location>
</feature>
<dbReference type="InterPro" id="IPR014756">
    <property type="entry name" value="Ig_E-set"/>
</dbReference>
<evidence type="ECO:0000313" key="4">
    <source>
        <dbReference type="EMBL" id="UYQ93626.1"/>
    </source>
</evidence>
<dbReference type="SMART" id="SM00429">
    <property type="entry name" value="IPT"/>
    <property type="match status" value="2"/>
</dbReference>
<dbReference type="Gene3D" id="2.120.10.80">
    <property type="entry name" value="Kelch-type beta propeller"/>
    <property type="match status" value="1"/>
</dbReference>
<dbReference type="InterPro" id="IPR013783">
    <property type="entry name" value="Ig-like_fold"/>
</dbReference>
<dbReference type="SUPFAM" id="SSF117281">
    <property type="entry name" value="Kelch motif"/>
    <property type="match status" value="1"/>
</dbReference>
<dbReference type="Gene3D" id="2.60.40.10">
    <property type="entry name" value="Immunoglobulins"/>
    <property type="match status" value="2"/>
</dbReference>
<evidence type="ECO:0000256" key="1">
    <source>
        <dbReference type="ARBA" id="ARBA00022729"/>
    </source>
</evidence>
<accession>A0ABY6J5P3</accession>
<dbReference type="InterPro" id="IPR002909">
    <property type="entry name" value="IPT_dom"/>
</dbReference>
<evidence type="ECO:0000313" key="5">
    <source>
        <dbReference type="Proteomes" id="UP001162741"/>
    </source>
</evidence>
<protein>
    <submittedName>
        <fullName evidence="4">IPT/TIG domain-containing protein</fullName>
    </submittedName>
</protein>
<dbReference type="CDD" id="cd00102">
    <property type="entry name" value="IPT"/>
    <property type="match status" value="1"/>
</dbReference>
<evidence type="ECO:0000259" key="3">
    <source>
        <dbReference type="SMART" id="SM00429"/>
    </source>
</evidence>
<dbReference type="EMBL" id="CP107006">
    <property type="protein sequence ID" value="UYQ93626.1"/>
    <property type="molecule type" value="Genomic_DNA"/>
</dbReference>
<dbReference type="RefSeq" id="WP_264281671.1">
    <property type="nucleotide sequence ID" value="NZ_CP107006.1"/>
</dbReference>
<evidence type="ECO:0000256" key="2">
    <source>
        <dbReference type="SAM" id="MobiDB-lite"/>
    </source>
</evidence>
<keyword evidence="5" id="KW-1185">Reference proteome</keyword>
<proteinExistence type="predicted"/>
<dbReference type="PANTHER" id="PTHR46769:SF2">
    <property type="entry name" value="FIBROCYSTIN-L ISOFORM 2 PRECURSOR-RELATED"/>
    <property type="match status" value="1"/>
</dbReference>
<feature type="domain" description="IPT/TIG" evidence="3">
    <location>
        <begin position="31"/>
        <end position="110"/>
    </location>
</feature>
<dbReference type="InterPro" id="IPR052387">
    <property type="entry name" value="Fibrocystin"/>
</dbReference>
<name>A0ABY6J5P3_9BACT</name>
<dbReference type="Proteomes" id="UP001162741">
    <property type="component" value="Chromosome"/>
</dbReference>
<dbReference type="PANTHER" id="PTHR46769">
    <property type="entry name" value="POLYCYSTIC KIDNEY AND HEPATIC DISEASE 1 (AUTOSOMAL RECESSIVE)-LIKE 1"/>
    <property type="match status" value="1"/>
</dbReference>
<dbReference type="SUPFAM" id="SSF81296">
    <property type="entry name" value="E set domains"/>
    <property type="match status" value="2"/>
</dbReference>
<dbReference type="PROSITE" id="PS51257">
    <property type="entry name" value="PROKAR_LIPOPROTEIN"/>
    <property type="match status" value="1"/>
</dbReference>
<feature type="region of interest" description="Disordered" evidence="2">
    <location>
        <begin position="19"/>
        <end position="42"/>
    </location>
</feature>
<dbReference type="CDD" id="cd00603">
    <property type="entry name" value="IPT_PCSR"/>
    <property type="match status" value="1"/>
</dbReference>
<dbReference type="Pfam" id="PF01833">
    <property type="entry name" value="TIG"/>
    <property type="match status" value="2"/>
</dbReference>
<reference evidence="4" key="1">
    <citation type="submission" date="2022-10" db="EMBL/GenBank/DDBJ databases">
        <title>Chitinophaga sp. nov., isolated from soil.</title>
        <authorList>
            <person name="Jeon C.O."/>
        </authorList>
    </citation>
    <scope>NUCLEOTIDE SEQUENCE</scope>
    <source>
        <strain evidence="4">R8</strain>
    </source>
</reference>
<organism evidence="4 5">
    <name type="scientific">Chitinophaga horti</name>
    <dbReference type="NCBI Taxonomy" id="2920382"/>
    <lineage>
        <taxon>Bacteria</taxon>
        <taxon>Pseudomonadati</taxon>
        <taxon>Bacteroidota</taxon>
        <taxon>Chitinophagia</taxon>
        <taxon>Chitinophagales</taxon>
        <taxon>Chitinophagaceae</taxon>
        <taxon>Chitinophaga</taxon>
    </lineage>
</organism>
<gene>
    <name evidence="4" type="ORF">MKQ68_00740</name>
</gene>